<keyword evidence="2" id="KW-0436">Ligase</keyword>
<gene>
    <name evidence="8" type="ORF">Nepgr_021463</name>
</gene>
<dbReference type="InterPro" id="IPR036565">
    <property type="entry name" value="Mur-like_cat_sf"/>
</dbReference>
<dbReference type="Gene3D" id="3.90.190.20">
    <property type="entry name" value="Mur ligase, C-terminal domain"/>
    <property type="match status" value="1"/>
</dbReference>
<dbReference type="Proteomes" id="UP001279734">
    <property type="component" value="Unassembled WGS sequence"/>
</dbReference>
<evidence type="ECO:0000256" key="4">
    <source>
        <dbReference type="ARBA" id="ARBA00022741"/>
    </source>
</evidence>
<dbReference type="InterPro" id="IPR036615">
    <property type="entry name" value="Mur_ligase_C_dom_sf"/>
</dbReference>
<evidence type="ECO:0000256" key="5">
    <source>
        <dbReference type="ARBA" id="ARBA00022840"/>
    </source>
</evidence>
<evidence type="ECO:0000256" key="1">
    <source>
        <dbReference type="ARBA" id="ARBA00008276"/>
    </source>
</evidence>
<dbReference type="Gene3D" id="3.40.1190.10">
    <property type="entry name" value="Mur-like, catalytic domain"/>
    <property type="match status" value="1"/>
</dbReference>
<dbReference type="PANTHER" id="PTHR11136:SF0">
    <property type="entry name" value="DIHYDROFOLATE SYNTHETASE-RELATED"/>
    <property type="match status" value="1"/>
</dbReference>
<accession>A0AAD3T024</accession>
<comment type="similarity">
    <text evidence="1">Belongs to the folylpolyglutamate synthase family.</text>
</comment>
<dbReference type="GO" id="GO:0005524">
    <property type="term" value="F:ATP binding"/>
    <property type="evidence" value="ECO:0007669"/>
    <property type="project" value="UniProtKB-KW"/>
</dbReference>
<organism evidence="8 9">
    <name type="scientific">Nepenthes gracilis</name>
    <name type="common">Slender pitcher plant</name>
    <dbReference type="NCBI Taxonomy" id="150966"/>
    <lineage>
        <taxon>Eukaryota</taxon>
        <taxon>Viridiplantae</taxon>
        <taxon>Streptophyta</taxon>
        <taxon>Embryophyta</taxon>
        <taxon>Tracheophyta</taxon>
        <taxon>Spermatophyta</taxon>
        <taxon>Magnoliopsida</taxon>
        <taxon>eudicotyledons</taxon>
        <taxon>Gunneridae</taxon>
        <taxon>Pentapetalae</taxon>
        <taxon>Caryophyllales</taxon>
        <taxon>Nepenthaceae</taxon>
        <taxon>Nepenthes</taxon>
    </lineage>
</organism>
<sequence>MRMFNVAYQCNRLLRKTTAPVSITTPAIMKPWIVRTLCTSFEHPEMKELFEYLENLKNYEKLGVPRNAGTDSDDGFDLGRMRRLMERLGNPQSMYKVVHVAGTKGKGSTAAFLSSILREEGYSVGCYTSPHIRTIRERMSLGRGCEPVSANDLCSLFQRIKKTLEQAVEFEHGHLSHFEVITAIAFTLFAEHNVDVAVVEAGLGGARDATNIICSSGLAASVITTIGKDHLAALGGSLEGIALAKSGVIKHGCPVVLGGPFLPHIEQIIRDKAYSMCSPVISASDSGNRSSMKGIGRVNGKPCQSCDIVIQIEKDISLSVELSDVNLLMLGCHQLQNATTATCAALCLRNQGWRISDRSIRTGLEHTQLLGRSQFLTPNEAKPLGLSGSMILLDGAHTQESAKALVNTIHMAFPEARLALVVAMAIDKDHLGFAKEFLSAGQRPEAVCLTEVDVAGDRVRTTSASMLRNCWIKASKEAGVDIIHDGMAEYQFLIEDLSVRSASTILVAERSLTASLRIADQILEARRGEQSGIIIHVIPQKIRWMVYAGSGPLPQSLVA</sequence>
<dbReference type="InterPro" id="IPR018109">
    <property type="entry name" value="Folylpolyglutamate_synth_CS"/>
</dbReference>
<evidence type="ECO:0000256" key="2">
    <source>
        <dbReference type="ARBA" id="ARBA00022598"/>
    </source>
</evidence>
<feature type="domain" description="Mur ligase central" evidence="7">
    <location>
        <begin position="100"/>
        <end position="345"/>
    </location>
</feature>
<name>A0AAD3T024_NEPGR</name>
<dbReference type="EMBL" id="BSYO01000021">
    <property type="protein sequence ID" value="GMH19622.1"/>
    <property type="molecule type" value="Genomic_DNA"/>
</dbReference>
<dbReference type="SUPFAM" id="SSF53623">
    <property type="entry name" value="MurD-like peptide ligases, catalytic domain"/>
    <property type="match status" value="1"/>
</dbReference>
<evidence type="ECO:0000313" key="9">
    <source>
        <dbReference type="Proteomes" id="UP001279734"/>
    </source>
</evidence>
<proteinExistence type="inferred from homology"/>
<protein>
    <recommendedName>
        <fullName evidence="7">Mur ligase central domain-containing protein</fullName>
    </recommendedName>
</protein>
<dbReference type="GO" id="GO:0005737">
    <property type="term" value="C:cytoplasm"/>
    <property type="evidence" value="ECO:0007669"/>
    <property type="project" value="TreeGrafter"/>
</dbReference>
<dbReference type="GO" id="GO:0046872">
    <property type="term" value="F:metal ion binding"/>
    <property type="evidence" value="ECO:0007669"/>
    <property type="project" value="UniProtKB-KW"/>
</dbReference>
<dbReference type="FunFam" id="3.40.1190.10:FF:000012">
    <property type="entry name" value="Dihydrofolate synthetase"/>
    <property type="match status" value="1"/>
</dbReference>
<reference evidence="8" key="1">
    <citation type="submission" date="2023-05" db="EMBL/GenBank/DDBJ databases">
        <title>Nepenthes gracilis genome sequencing.</title>
        <authorList>
            <person name="Fukushima K."/>
        </authorList>
    </citation>
    <scope>NUCLEOTIDE SEQUENCE</scope>
    <source>
        <strain evidence="8">SING2019-196</strain>
    </source>
</reference>
<keyword evidence="4" id="KW-0547">Nucleotide-binding</keyword>
<dbReference type="NCBIfam" id="TIGR01499">
    <property type="entry name" value="folC"/>
    <property type="match status" value="1"/>
</dbReference>
<dbReference type="PROSITE" id="PS01011">
    <property type="entry name" value="FOLYLPOLYGLU_SYNT_1"/>
    <property type="match status" value="1"/>
</dbReference>
<evidence type="ECO:0000259" key="7">
    <source>
        <dbReference type="Pfam" id="PF08245"/>
    </source>
</evidence>
<dbReference type="GO" id="GO:0004326">
    <property type="term" value="F:tetrahydrofolylpolyglutamate synthase activity"/>
    <property type="evidence" value="ECO:0007669"/>
    <property type="project" value="InterPro"/>
</dbReference>
<dbReference type="PANTHER" id="PTHR11136">
    <property type="entry name" value="FOLYLPOLYGLUTAMATE SYNTHASE-RELATED"/>
    <property type="match status" value="1"/>
</dbReference>
<keyword evidence="6" id="KW-0460">Magnesium</keyword>
<keyword evidence="3" id="KW-0479">Metal-binding</keyword>
<dbReference type="Pfam" id="PF08245">
    <property type="entry name" value="Mur_ligase_M"/>
    <property type="match status" value="1"/>
</dbReference>
<dbReference type="SUPFAM" id="SSF53244">
    <property type="entry name" value="MurD-like peptide ligases, peptide-binding domain"/>
    <property type="match status" value="1"/>
</dbReference>
<evidence type="ECO:0000256" key="6">
    <source>
        <dbReference type="ARBA" id="ARBA00022842"/>
    </source>
</evidence>
<keyword evidence="5" id="KW-0067">ATP-binding</keyword>
<dbReference type="InterPro" id="IPR001645">
    <property type="entry name" value="Folylpolyglutamate_synth"/>
</dbReference>
<evidence type="ECO:0000256" key="3">
    <source>
        <dbReference type="ARBA" id="ARBA00022723"/>
    </source>
</evidence>
<comment type="caution">
    <text evidence="8">The sequence shown here is derived from an EMBL/GenBank/DDBJ whole genome shotgun (WGS) entry which is preliminary data.</text>
</comment>
<keyword evidence="9" id="KW-1185">Reference proteome</keyword>
<dbReference type="AlphaFoldDB" id="A0AAD3T024"/>
<dbReference type="InterPro" id="IPR013221">
    <property type="entry name" value="Mur_ligase_cen"/>
</dbReference>
<evidence type="ECO:0000313" key="8">
    <source>
        <dbReference type="EMBL" id="GMH19622.1"/>
    </source>
</evidence>
<dbReference type="PROSITE" id="PS01012">
    <property type="entry name" value="FOLYLPOLYGLU_SYNT_2"/>
    <property type="match status" value="1"/>
</dbReference>
<dbReference type="GO" id="GO:0008841">
    <property type="term" value="F:dihydrofolate synthase activity"/>
    <property type="evidence" value="ECO:0007669"/>
    <property type="project" value="TreeGrafter"/>
</dbReference>